<reference evidence="2 3" key="1">
    <citation type="journal article" date="2016" name="Nat. Commun.">
        <title>Thousands of microbial genomes shed light on interconnected biogeochemical processes in an aquifer system.</title>
        <authorList>
            <person name="Anantharaman K."/>
            <person name="Brown C.T."/>
            <person name="Hug L.A."/>
            <person name="Sharon I."/>
            <person name="Castelle C.J."/>
            <person name="Probst A.J."/>
            <person name="Thomas B.C."/>
            <person name="Singh A."/>
            <person name="Wilkins M.J."/>
            <person name="Karaoz U."/>
            <person name="Brodie E.L."/>
            <person name="Williams K.H."/>
            <person name="Hubbard S.S."/>
            <person name="Banfield J.F."/>
        </authorList>
    </citation>
    <scope>NUCLEOTIDE SEQUENCE [LARGE SCALE GENOMIC DNA]</scope>
</reference>
<dbReference type="AlphaFoldDB" id="A0A1F7Y3P8"/>
<sequence>MHQVTSYKTREWELTEYEIAEFKPKKTKYALVTPIINEGERFKRLLRETKGYSKLLDIIIADGGSNDGSTNKKFLKGNGVRTLLVKTGPGRLGAQLRMAFAYAMWQGYEGVITMDGNGKDDTDSLASFISALENGYDYVQGSRFIRGGRAVNTPLIRLFAIRFLFSPILSLGARHWFTDVTNGHRAYSKKLLTHPKLKLFRNIFANYEILFYITARATRLGLKAKEIPVVRKYPKGKTPTKIIGFTKIMDVILSAIKASIGYYNP</sequence>
<dbReference type="InterPro" id="IPR050256">
    <property type="entry name" value="Glycosyltransferase_2"/>
</dbReference>
<evidence type="ECO:0000313" key="2">
    <source>
        <dbReference type="EMBL" id="OGM21882.1"/>
    </source>
</evidence>
<gene>
    <name evidence="2" type="ORF">A2714_04130</name>
</gene>
<feature type="domain" description="Glycosyltransferase 2-like" evidence="1">
    <location>
        <begin position="32"/>
        <end position="192"/>
    </location>
</feature>
<dbReference type="Proteomes" id="UP000178419">
    <property type="component" value="Unassembled WGS sequence"/>
</dbReference>
<proteinExistence type="predicted"/>
<comment type="caution">
    <text evidence="2">The sequence shown here is derived from an EMBL/GenBank/DDBJ whole genome shotgun (WGS) entry which is preliminary data.</text>
</comment>
<dbReference type="InterPro" id="IPR029044">
    <property type="entry name" value="Nucleotide-diphossugar_trans"/>
</dbReference>
<evidence type="ECO:0000313" key="3">
    <source>
        <dbReference type="Proteomes" id="UP000178419"/>
    </source>
</evidence>
<organism evidence="2 3">
    <name type="scientific">Candidatus Woesebacteria bacterium RIFCSPHIGHO2_01_FULL_38_9</name>
    <dbReference type="NCBI Taxonomy" id="1802492"/>
    <lineage>
        <taxon>Bacteria</taxon>
        <taxon>Candidatus Woeseibacteriota</taxon>
    </lineage>
</organism>
<dbReference type="SUPFAM" id="SSF53448">
    <property type="entry name" value="Nucleotide-diphospho-sugar transferases"/>
    <property type="match status" value="1"/>
</dbReference>
<protein>
    <recommendedName>
        <fullName evidence="1">Glycosyltransferase 2-like domain-containing protein</fullName>
    </recommendedName>
</protein>
<dbReference type="Pfam" id="PF00535">
    <property type="entry name" value="Glycos_transf_2"/>
    <property type="match status" value="1"/>
</dbReference>
<dbReference type="PANTHER" id="PTHR48090">
    <property type="entry name" value="UNDECAPRENYL-PHOSPHATE 4-DEOXY-4-FORMAMIDO-L-ARABINOSE TRANSFERASE-RELATED"/>
    <property type="match status" value="1"/>
</dbReference>
<accession>A0A1F7Y3P8</accession>
<dbReference type="EMBL" id="MGGE01000002">
    <property type="protein sequence ID" value="OGM21882.1"/>
    <property type="molecule type" value="Genomic_DNA"/>
</dbReference>
<evidence type="ECO:0000259" key="1">
    <source>
        <dbReference type="Pfam" id="PF00535"/>
    </source>
</evidence>
<dbReference type="CDD" id="cd04179">
    <property type="entry name" value="DPM_DPG-synthase_like"/>
    <property type="match status" value="1"/>
</dbReference>
<dbReference type="InterPro" id="IPR001173">
    <property type="entry name" value="Glyco_trans_2-like"/>
</dbReference>
<dbReference type="Gene3D" id="3.90.550.10">
    <property type="entry name" value="Spore Coat Polysaccharide Biosynthesis Protein SpsA, Chain A"/>
    <property type="match status" value="1"/>
</dbReference>
<name>A0A1F7Y3P8_9BACT</name>